<name>A0A347ZQS8_9CHLR</name>
<keyword evidence="1" id="KW-0812">Transmembrane</keyword>
<dbReference type="Pfam" id="PF00563">
    <property type="entry name" value="EAL"/>
    <property type="match status" value="1"/>
</dbReference>
<evidence type="ECO:0000313" key="3">
    <source>
        <dbReference type="EMBL" id="REG11785.1"/>
    </source>
</evidence>
<dbReference type="Gene3D" id="3.30.70.270">
    <property type="match status" value="1"/>
</dbReference>
<keyword evidence="1" id="KW-1133">Transmembrane helix</keyword>
<evidence type="ECO:0000313" key="4">
    <source>
        <dbReference type="Proteomes" id="UP000256388"/>
    </source>
</evidence>
<dbReference type="PROSITE" id="PS50883">
    <property type="entry name" value="EAL"/>
    <property type="match status" value="1"/>
</dbReference>
<reference evidence="3 4" key="1">
    <citation type="submission" date="2018-08" db="EMBL/GenBank/DDBJ databases">
        <title>Genomic Encyclopedia of Type Strains, Phase IV (KMG-IV): sequencing the most valuable type-strain genomes for metagenomic binning, comparative biology and taxonomic classification.</title>
        <authorList>
            <person name="Goeker M."/>
        </authorList>
    </citation>
    <scope>NUCLEOTIDE SEQUENCE [LARGE SCALE GENOMIC DNA]</scope>
    <source>
        <strain evidence="3 4">DSM 23923</strain>
    </source>
</reference>
<dbReference type="InterPro" id="IPR035919">
    <property type="entry name" value="EAL_sf"/>
</dbReference>
<sequence>MKESFKNISGQFSSDYKRLAILMLLILLQFTIATAAYTNPESRIASINIMFLPVMIAGLIFEQWIGVFFGLIGAILLGPSFVTGDSFTIPWHSVNWLLVSAVMAFTGGFSGYIKSRALRFSYRNASIMAVDPYTGIQDRDGFFQRIDAGLRQGNQCSVALIEIKNKDKITSLLGYEVYDDLINQLLKILQDKLPEDIPLYSLEIGILGVSSGSDIEKYAANIIDFFEHPVESMGIPVVCELIIGIATGPRDGKTADELVKNALFALEESRKTIKPISYFSEIKQPAFFILPLICELNEALKNKQIHFQYQPIVDANTKVTDTLEALLRWQHPKYGPIPPQDFIYSLESTTFINKLTYWVVEENVDKLMELQSIDRDLRLAVNISVANLQRETFSRQIEKILQSNNIPPSLLVFEITERGLLMDYAEILHNLEHLHEMGIQISIDDFGTGNTTIETISKVHIDSIKLDKVFFDNFSENRINQKIVSGVISLGRNLNIKTIAEGIEEAETAEMLRKLGVDYIQGYLYARPMDFGKVKTWLAEQISAVPVLSK</sequence>
<dbReference type="GO" id="GO:0071111">
    <property type="term" value="F:cyclic-guanylate-specific phosphodiesterase activity"/>
    <property type="evidence" value="ECO:0007669"/>
    <property type="project" value="InterPro"/>
</dbReference>
<organism evidence="3 4">
    <name type="scientific">Pelolinea submarina</name>
    <dbReference type="NCBI Taxonomy" id="913107"/>
    <lineage>
        <taxon>Bacteria</taxon>
        <taxon>Bacillati</taxon>
        <taxon>Chloroflexota</taxon>
        <taxon>Anaerolineae</taxon>
        <taxon>Anaerolineales</taxon>
        <taxon>Anaerolineaceae</taxon>
        <taxon>Pelolinea</taxon>
    </lineage>
</organism>
<dbReference type="SMART" id="SM00052">
    <property type="entry name" value="EAL"/>
    <property type="match status" value="1"/>
</dbReference>
<dbReference type="Proteomes" id="UP000256388">
    <property type="component" value="Unassembled WGS sequence"/>
</dbReference>
<feature type="domain" description="EAL" evidence="2">
    <location>
        <begin position="289"/>
        <end position="542"/>
    </location>
</feature>
<dbReference type="SUPFAM" id="SSF141868">
    <property type="entry name" value="EAL domain-like"/>
    <property type="match status" value="1"/>
</dbReference>
<protein>
    <submittedName>
        <fullName evidence="3">EAL domain-containing protein (Putative c-di-GMP-specific phosphodiesterase class I)</fullName>
    </submittedName>
</protein>
<evidence type="ECO:0000259" key="2">
    <source>
        <dbReference type="PROSITE" id="PS50883"/>
    </source>
</evidence>
<proteinExistence type="predicted"/>
<dbReference type="InterPro" id="IPR000160">
    <property type="entry name" value="GGDEF_dom"/>
</dbReference>
<dbReference type="SMART" id="SM00267">
    <property type="entry name" value="GGDEF"/>
    <property type="match status" value="1"/>
</dbReference>
<feature type="transmembrane region" description="Helical" evidence="1">
    <location>
        <begin position="20"/>
        <end position="38"/>
    </location>
</feature>
<dbReference type="PANTHER" id="PTHR33121:SF79">
    <property type="entry name" value="CYCLIC DI-GMP PHOSPHODIESTERASE PDED-RELATED"/>
    <property type="match status" value="1"/>
</dbReference>
<gene>
    <name evidence="3" type="ORF">DFR64_1678</name>
</gene>
<evidence type="ECO:0000256" key="1">
    <source>
        <dbReference type="SAM" id="Phobius"/>
    </source>
</evidence>
<feature type="transmembrane region" description="Helical" evidence="1">
    <location>
        <begin position="50"/>
        <end position="76"/>
    </location>
</feature>
<dbReference type="PANTHER" id="PTHR33121">
    <property type="entry name" value="CYCLIC DI-GMP PHOSPHODIESTERASE PDEF"/>
    <property type="match status" value="1"/>
</dbReference>
<dbReference type="SUPFAM" id="SSF55073">
    <property type="entry name" value="Nucleotide cyclase"/>
    <property type="match status" value="1"/>
</dbReference>
<comment type="caution">
    <text evidence="3">The sequence shown here is derived from an EMBL/GenBank/DDBJ whole genome shotgun (WGS) entry which is preliminary data.</text>
</comment>
<keyword evidence="1" id="KW-0472">Membrane</keyword>
<dbReference type="InterPro" id="IPR001633">
    <property type="entry name" value="EAL_dom"/>
</dbReference>
<dbReference type="InterPro" id="IPR050706">
    <property type="entry name" value="Cyclic-di-GMP_PDE-like"/>
</dbReference>
<feature type="transmembrane region" description="Helical" evidence="1">
    <location>
        <begin position="96"/>
        <end position="113"/>
    </location>
</feature>
<keyword evidence="4" id="KW-1185">Reference proteome</keyword>
<dbReference type="EMBL" id="QUMS01000001">
    <property type="protein sequence ID" value="REG11785.1"/>
    <property type="molecule type" value="Genomic_DNA"/>
</dbReference>
<dbReference type="InterPro" id="IPR029787">
    <property type="entry name" value="Nucleotide_cyclase"/>
</dbReference>
<dbReference type="InterPro" id="IPR043128">
    <property type="entry name" value="Rev_trsase/Diguanyl_cyclase"/>
</dbReference>
<dbReference type="Gene3D" id="3.20.20.450">
    <property type="entry name" value="EAL domain"/>
    <property type="match status" value="1"/>
</dbReference>
<dbReference type="CDD" id="cd01948">
    <property type="entry name" value="EAL"/>
    <property type="match status" value="1"/>
</dbReference>
<accession>A0A347ZQS8</accession>
<dbReference type="AlphaFoldDB" id="A0A347ZQS8"/>
<dbReference type="Pfam" id="PF00990">
    <property type="entry name" value="GGDEF"/>
    <property type="match status" value="1"/>
</dbReference>